<dbReference type="OrthoDB" id="192868at2"/>
<feature type="transmembrane region" description="Helical" evidence="1">
    <location>
        <begin position="56"/>
        <end position="77"/>
    </location>
</feature>
<evidence type="ECO:0000313" key="4">
    <source>
        <dbReference type="Proteomes" id="UP000184278"/>
    </source>
</evidence>
<dbReference type="GeneID" id="89510465"/>
<protein>
    <submittedName>
        <fullName evidence="3">Zinc-ribbon domain-containing protein</fullName>
    </submittedName>
</protein>
<dbReference type="InterPro" id="IPR026870">
    <property type="entry name" value="Zinc_ribbon_dom"/>
</dbReference>
<dbReference type="Proteomes" id="UP000184278">
    <property type="component" value="Unassembled WGS sequence"/>
</dbReference>
<reference evidence="4" key="1">
    <citation type="submission" date="2016-11" db="EMBL/GenBank/DDBJ databases">
        <authorList>
            <person name="Varghese N."/>
            <person name="Submissions S."/>
        </authorList>
    </citation>
    <scope>NUCLEOTIDE SEQUENCE [LARGE SCALE GENOMIC DNA]</scope>
    <source>
        <strain evidence="4">DSM 3071</strain>
    </source>
</reference>
<evidence type="ECO:0000256" key="1">
    <source>
        <dbReference type="SAM" id="Phobius"/>
    </source>
</evidence>
<dbReference type="EMBL" id="FQXK01000056">
    <property type="protein sequence ID" value="SHJ02510.1"/>
    <property type="molecule type" value="Genomic_DNA"/>
</dbReference>
<evidence type="ECO:0000259" key="2">
    <source>
        <dbReference type="Pfam" id="PF13240"/>
    </source>
</evidence>
<name>A0A1M6FY05_BUTFI</name>
<proteinExistence type="predicted"/>
<feature type="domain" description="Zinc-ribbon" evidence="2">
    <location>
        <begin position="2"/>
        <end position="23"/>
    </location>
</feature>
<dbReference type="AlphaFoldDB" id="A0A1M6FY05"/>
<evidence type="ECO:0000313" key="3">
    <source>
        <dbReference type="EMBL" id="SHJ02510.1"/>
    </source>
</evidence>
<keyword evidence="4" id="KW-1185">Reference proteome</keyword>
<keyword evidence="1" id="KW-0472">Membrane</keyword>
<dbReference type="Pfam" id="PF13240">
    <property type="entry name" value="Zn_Ribbon_1"/>
    <property type="match status" value="1"/>
</dbReference>
<organism evidence="3 4">
    <name type="scientific">Butyrivibrio fibrisolvens DSM 3071</name>
    <dbReference type="NCBI Taxonomy" id="1121131"/>
    <lineage>
        <taxon>Bacteria</taxon>
        <taxon>Bacillati</taxon>
        <taxon>Bacillota</taxon>
        <taxon>Clostridia</taxon>
        <taxon>Lachnospirales</taxon>
        <taxon>Lachnospiraceae</taxon>
        <taxon>Butyrivibrio</taxon>
    </lineage>
</organism>
<accession>A0A1M6FY05</accession>
<keyword evidence="1" id="KW-1133">Transmembrane helix</keyword>
<sequence>MFCGKCGAQVPDGAAVCPKCGNKMENKEAMPKVANASQNAGTQAISFLKSLDNKTIGIIATCAVAVIAVILIFKALFGGIKLDGRYTDGYFTYTFSGNEVTFYCLGTEFTVNYKIKNDKLIYDLDTLELSDACIDYCEDYLHMDDDEIEDKIESIKEHREDPVKIEYDKKNKTLKIGGGTYYNAENYKAGPSGEYTCEDDDDITITFEDGELTFDNDGDEVTVPYNCFKKGDEVWINFYSFDFENSEFYHTYFTSVIEDVDVDEIVLGDTSFEK</sequence>
<keyword evidence="1" id="KW-0812">Transmembrane</keyword>
<gene>
    <name evidence="3" type="ORF">SAMN02745229_03991</name>
</gene>
<dbReference type="RefSeq" id="WP_073390383.1">
    <property type="nucleotide sequence ID" value="NZ_FQXK01000056.1"/>
</dbReference>
<dbReference type="STRING" id="1121131.SAMN02745229_03991"/>